<dbReference type="RefSeq" id="WP_084920365.1">
    <property type="nucleotide sequence ID" value="NZ_NCUE01000017.1"/>
</dbReference>
<comment type="caution">
    <text evidence="1">The sequence shown here is derived from an EMBL/GenBank/DDBJ whole genome shotgun (WGS) entry which is preliminary data.</text>
</comment>
<evidence type="ECO:0000313" key="1">
    <source>
        <dbReference type="EMBL" id="ORO44103.1"/>
    </source>
</evidence>
<proteinExistence type="predicted"/>
<dbReference type="Proteomes" id="UP000193958">
    <property type="component" value="Unassembled WGS sequence"/>
</dbReference>
<dbReference type="AlphaFoldDB" id="A0A1X1GBF8"/>
<sequence>MSTVKSDLNLAQMYASQLKNACQSLTAIVAASQDDDLTTLQGNNKAHQSLTKAQNLASQISAAVTLTSERLHSVASDFEALDEAAANGFRSHT</sequence>
<dbReference type="EMBL" id="NCUE01000017">
    <property type="protein sequence ID" value="ORO44103.1"/>
    <property type="molecule type" value="Genomic_DNA"/>
</dbReference>
<accession>A0A1X1GBF8</accession>
<name>A0A1X1GBF8_STROR</name>
<organism evidence="1 2">
    <name type="scientific">Streptococcus oralis subsp. tigurinus</name>
    <dbReference type="NCBI Taxonomy" id="1077464"/>
    <lineage>
        <taxon>Bacteria</taxon>
        <taxon>Bacillati</taxon>
        <taxon>Bacillota</taxon>
        <taxon>Bacilli</taxon>
        <taxon>Lactobacillales</taxon>
        <taxon>Streptococcaceae</taxon>
        <taxon>Streptococcus</taxon>
    </lineage>
</organism>
<dbReference type="InterPro" id="IPR021477">
    <property type="entry name" value="TVIIS_effector_SACOL2603_fam"/>
</dbReference>
<gene>
    <name evidence="1" type="ORF">B7727_03280</name>
</gene>
<evidence type="ECO:0000313" key="2">
    <source>
        <dbReference type="Proteomes" id="UP000193958"/>
    </source>
</evidence>
<dbReference type="NCBIfam" id="TIGR04197">
    <property type="entry name" value="T7SS_SACOL2603"/>
    <property type="match status" value="1"/>
</dbReference>
<reference evidence="1 2" key="1">
    <citation type="journal article" date="2016" name="Eur. J. Clin. Microbiol. Infect. Dis.">
        <title>Whole genome sequencing as a tool for phylogenetic analysis of clinical strains of Mitis group streptococci.</title>
        <authorList>
            <person name="Rasmussen L.H."/>
            <person name="Dargis R."/>
            <person name="Hojholt K."/>
            <person name="Christensen J.J."/>
            <person name="Skovgaard O."/>
            <person name="Justesen U.S."/>
            <person name="Rosenvinge F.S."/>
            <person name="Moser C."/>
            <person name="Lukjancenko O."/>
            <person name="Rasmussen S."/>
            <person name="Nielsen X.C."/>
        </authorList>
    </citation>
    <scope>NUCLEOTIDE SEQUENCE [LARGE SCALE GENOMIC DNA]</scope>
    <source>
        <strain evidence="1 2">B_003802_10</strain>
    </source>
</reference>
<protein>
    <submittedName>
        <fullName evidence="1">Type VII secretion effector</fullName>
    </submittedName>
</protein>